<dbReference type="SMART" id="SM00388">
    <property type="entry name" value="HisKA"/>
    <property type="match status" value="1"/>
</dbReference>
<comment type="caution">
    <text evidence="8">The sequence shown here is derived from an EMBL/GenBank/DDBJ whole genome shotgun (WGS) entry which is preliminary data.</text>
</comment>
<dbReference type="PRINTS" id="PR00344">
    <property type="entry name" value="BCTRLSENSOR"/>
</dbReference>
<dbReference type="InterPro" id="IPR036890">
    <property type="entry name" value="HATPase_C_sf"/>
</dbReference>
<dbReference type="SUPFAM" id="SSF55785">
    <property type="entry name" value="PYP-like sensor domain (PAS domain)"/>
    <property type="match status" value="4"/>
</dbReference>
<accession>A0A838Y0G9</accession>
<evidence type="ECO:0000313" key="9">
    <source>
        <dbReference type="Proteomes" id="UP000559404"/>
    </source>
</evidence>
<reference evidence="8 9" key="1">
    <citation type="submission" date="2020-07" db="EMBL/GenBank/DDBJ databases">
        <authorList>
            <person name="Li M."/>
        </authorList>
    </citation>
    <scope>NUCLEOTIDE SEQUENCE [LARGE SCALE GENOMIC DNA]</scope>
    <source>
        <strain evidence="8 9">DSM 23284</strain>
    </source>
</reference>
<dbReference type="CDD" id="cd00082">
    <property type="entry name" value="HisKA"/>
    <property type="match status" value="1"/>
</dbReference>
<dbReference type="Gene3D" id="1.10.287.130">
    <property type="match status" value="1"/>
</dbReference>
<dbReference type="SUPFAM" id="SSF47384">
    <property type="entry name" value="Homodimeric domain of signal transducing histidine kinase"/>
    <property type="match status" value="1"/>
</dbReference>
<dbReference type="PANTHER" id="PTHR43304">
    <property type="entry name" value="PHYTOCHROME-LIKE PROTEIN CPH1"/>
    <property type="match status" value="1"/>
</dbReference>
<dbReference type="PROSITE" id="PS50112">
    <property type="entry name" value="PAS"/>
    <property type="match status" value="2"/>
</dbReference>
<evidence type="ECO:0000259" key="6">
    <source>
        <dbReference type="PROSITE" id="PS50109"/>
    </source>
</evidence>
<dbReference type="Gene3D" id="3.30.450.20">
    <property type="entry name" value="PAS domain"/>
    <property type="match status" value="4"/>
</dbReference>
<evidence type="ECO:0000256" key="2">
    <source>
        <dbReference type="ARBA" id="ARBA00012438"/>
    </source>
</evidence>
<name>A0A838Y0G9_9HYPH</name>
<dbReference type="SUPFAM" id="SSF55874">
    <property type="entry name" value="ATPase domain of HSP90 chaperone/DNA topoisomerase II/histidine kinase"/>
    <property type="match status" value="1"/>
</dbReference>
<dbReference type="EMBL" id="JACEON010000011">
    <property type="protein sequence ID" value="MBA4612553.1"/>
    <property type="molecule type" value="Genomic_DNA"/>
</dbReference>
<keyword evidence="4" id="KW-0808">Transferase</keyword>
<dbReference type="RefSeq" id="WP_181760743.1">
    <property type="nucleotide sequence ID" value="NZ_BMCR01000010.1"/>
</dbReference>
<keyword evidence="3" id="KW-0597">Phosphoprotein</keyword>
<proteinExistence type="predicted"/>
<dbReference type="Pfam" id="PF08448">
    <property type="entry name" value="PAS_4"/>
    <property type="match status" value="3"/>
</dbReference>
<dbReference type="GO" id="GO:0000155">
    <property type="term" value="F:phosphorelay sensor kinase activity"/>
    <property type="evidence" value="ECO:0007669"/>
    <property type="project" value="InterPro"/>
</dbReference>
<dbReference type="Proteomes" id="UP000559404">
    <property type="component" value="Unassembled WGS sequence"/>
</dbReference>
<dbReference type="InterPro" id="IPR035965">
    <property type="entry name" value="PAS-like_dom_sf"/>
</dbReference>
<protein>
    <recommendedName>
        <fullName evidence="2">histidine kinase</fullName>
        <ecNumber evidence="2">2.7.13.3</ecNumber>
    </recommendedName>
</protein>
<dbReference type="InterPro" id="IPR004358">
    <property type="entry name" value="Sig_transdc_His_kin-like_C"/>
</dbReference>
<keyword evidence="9" id="KW-1185">Reference proteome</keyword>
<feature type="domain" description="PAS" evidence="7">
    <location>
        <begin position="25"/>
        <end position="95"/>
    </location>
</feature>
<dbReference type="Gene3D" id="3.30.565.10">
    <property type="entry name" value="Histidine kinase-like ATPase, C-terminal domain"/>
    <property type="match status" value="1"/>
</dbReference>
<dbReference type="InterPro" id="IPR000014">
    <property type="entry name" value="PAS"/>
</dbReference>
<dbReference type="InterPro" id="IPR005467">
    <property type="entry name" value="His_kinase_dom"/>
</dbReference>
<evidence type="ECO:0000313" key="8">
    <source>
        <dbReference type="EMBL" id="MBA4612553.1"/>
    </source>
</evidence>
<feature type="domain" description="Histidine kinase" evidence="6">
    <location>
        <begin position="557"/>
        <end position="774"/>
    </location>
</feature>
<evidence type="ECO:0000256" key="3">
    <source>
        <dbReference type="ARBA" id="ARBA00022553"/>
    </source>
</evidence>
<dbReference type="Pfam" id="PF00512">
    <property type="entry name" value="HisKA"/>
    <property type="match status" value="1"/>
</dbReference>
<feature type="domain" description="PAS" evidence="7">
    <location>
        <begin position="285"/>
        <end position="356"/>
    </location>
</feature>
<dbReference type="Pfam" id="PF02518">
    <property type="entry name" value="HATPase_c"/>
    <property type="match status" value="1"/>
</dbReference>
<organism evidence="8 9">
    <name type="scientific">Stappia taiwanensis</name>
    <dbReference type="NCBI Taxonomy" id="992267"/>
    <lineage>
        <taxon>Bacteria</taxon>
        <taxon>Pseudomonadati</taxon>
        <taxon>Pseudomonadota</taxon>
        <taxon>Alphaproteobacteria</taxon>
        <taxon>Hyphomicrobiales</taxon>
        <taxon>Stappiaceae</taxon>
        <taxon>Stappia</taxon>
    </lineage>
</organism>
<dbReference type="AlphaFoldDB" id="A0A838Y0G9"/>
<evidence type="ECO:0000259" key="7">
    <source>
        <dbReference type="PROSITE" id="PS50112"/>
    </source>
</evidence>
<gene>
    <name evidence="8" type="ORF">H1W37_12870</name>
</gene>
<dbReference type="PANTHER" id="PTHR43304:SF1">
    <property type="entry name" value="PAC DOMAIN-CONTAINING PROTEIN"/>
    <property type="match status" value="1"/>
</dbReference>
<dbReference type="InterPro" id="IPR003661">
    <property type="entry name" value="HisK_dim/P_dom"/>
</dbReference>
<dbReference type="InterPro" id="IPR013656">
    <property type="entry name" value="PAS_4"/>
</dbReference>
<dbReference type="InterPro" id="IPR036097">
    <property type="entry name" value="HisK_dim/P_sf"/>
</dbReference>
<sequence>MGGGQLYDEVWSESERADDGEAAWDRQALRQCVARARLPIYVCDRSYVIRIANQAYADIEGLRVDEVIGRSLAEVIGKGMFEIRREWLDQALCGQDCEIRTWVRPRHKPSGRQYEVQYLSLKNDAGDVAGVVVLATPVGAAEAEPAARALRSYRQVFRQAEDGLLRLEALRAPDGQVVSFRILEANPAIARVAGRRQDELEGELLSDALADLEPSDLQDRLEDAIRAGAPQQFDIHHRLGGREGWLRAGVYSGDGNELTVLFSDISEAVDHKRQLQTMVERLSSETRRFQRLYQKTPALLLSLSEAGIIEDASDLLFERLGVARGNLIGRPFSQFLAPDALERLSEDGWPRLFRDGSIDAEPCCLILPESGQRFEVELSAFLAEEGLRSGVRQVMIVLADVTQRNRALYNSKRSERDYRILVDRLPDLISRARPDATLFFVNRHYIDFFGPDEAGLLGRKFTELVPETGQQALQGQLAAMTREAPASILEQVNYDRYGAARNILWFSLLIHDVHGQPQEILSIGRDVTALREANNRLLDHAARLESANESLQQFAFVASHDLQEPLRKIRLYADVLRSVVAPKAGGEADEALDVITRAARSGSQLISDLLTYTRSVSRDLEVRGIQVGDVVNRVLQELGEEIAQAGLAVTCEILPDPVLADPISLREVLYNLVTNAIKYRAPGRAAAMTIRFAATDGEKRGFTLSVEDNGIGFEQGYAELIFQPFKRLHSRGAVEGTGIGLAICEMVARRNGWTIRASGRPGEGARFDLILPKG</sequence>
<keyword evidence="5" id="KW-0418">Kinase</keyword>
<dbReference type="InterPro" id="IPR052162">
    <property type="entry name" value="Sensor_kinase/Photoreceptor"/>
</dbReference>
<comment type="catalytic activity">
    <reaction evidence="1">
        <text>ATP + protein L-histidine = ADP + protein N-phospho-L-histidine.</text>
        <dbReference type="EC" id="2.7.13.3"/>
    </reaction>
</comment>
<dbReference type="InterPro" id="IPR003594">
    <property type="entry name" value="HATPase_dom"/>
</dbReference>
<dbReference type="PROSITE" id="PS50109">
    <property type="entry name" value="HIS_KIN"/>
    <property type="match status" value="1"/>
</dbReference>
<reference evidence="8 9" key="2">
    <citation type="submission" date="2020-08" db="EMBL/GenBank/DDBJ databases">
        <title>Stappia taiwanensis sp. nov., isolated from a coastal thermal spring.</title>
        <authorList>
            <person name="Kampfer P."/>
        </authorList>
    </citation>
    <scope>NUCLEOTIDE SEQUENCE [LARGE SCALE GENOMIC DNA]</scope>
    <source>
        <strain evidence="8 9">DSM 23284</strain>
    </source>
</reference>
<evidence type="ECO:0000256" key="1">
    <source>
        <dbReference type="ARBA" id="ARBA00000085"/>
    </source>
</evidence>
<dbReference type="NCBIfam" id="TIGR00229">
    <property type="entry name" value="sensory_box"/>
    <property type="match status" value="2"/>
</dbReference>
<dbReference type="SMART" id="SM00091">
    <property type="entry name" value="PAS"/>
    <property type="match status" value="4"/>
</dbReference>
<evidence type="ECO:0000256" key="5">
    <source>
        <dbReference type="ARBA" id="ARBA00022777"/>
    </source>
</evidence>
<dbReference type="CDD" id="cd00130">
    <property type="entry name" value="PAS"/>
    <property type="match status" value="4"/>
</dbReference>
<dbReference type="EC" id="2.7.13.3" evidence="2"/>
<evidence type="ECO:0000256" key="4">
    <source>
        <dbReference type="ARBA" id="ARBA00022679"/>
    </source>
</evidence>
<dbReference type="SMART" id="SM00387">
    <property type="entry name" value="HATPase_c"/>
    <property type="match status" value="1"/>
</dbReference>